<dbReference type="GeneID" id="27329381"/>
<evidence type="ECO:0000259" key="8">
    <source>
        <dbReference type="Pfam" id="PF00324"/>
    </source>
</evidence>
<dbReference type="FunFam" id="1.20.1740.10:FF:000006">
    <property type="entry name" value="General amino acid permease"/>
    <property type="match status" value="1"/>
</dbReference>
<dbReference type="GO" id="GO:0016020">
    <property type="term" value="C:membrane"/>
    <property type="evidence" value="ECO:0007669"/>
    <property type="project" value="UniProtKB-SubCell"/>
</dbReference>
<evidence type="ECO:0000256" key="2">
    <source>
        <dbReference type="ARBA" id="ARBA00022448"/>
    </source>
</evidence>
<feature type="transmembrane region" description="Helical" evidence="7">
    <location>
        <begin position="60"/>
        <end position="79"/>
    </location>
</feature>
<feature type="transmembrane region" description="Helical" evidence="7">
    <location>
        <begin position="200"/>
        <end position="219"/>
    </location>
</feature>
<reference evidence="9 10" key="1">
    <citation type="submission" date="2015-01" db="EMBL/GenBank/DDBJ databases">
        <title>The Genome Sequence of Exophiala spinifera CBS89968.</title>
        <authorList>
            <consortium name="The Broad Institute Genomics Platform"/>
            <person name="Cuomo C."/>
            <person name="de Hoog S."/>
            <person name="Gorbushina A."/>
            <person name="Stielow B."/>
            <person name="Teixiera M."/>
            <person name="Abouelleil A."/>
            <person name="Chapman S.B."/>
            <person name="Priest M."/>
            <person name="Young S.K."/>
            <person name="Wortman J."/>
            <person name="Nusbaum C."/>
            <person name="Birren B."/>
        </authorList>
    </citation>
    <scope>NUCLEOTIDE SEQUENCE [LARGE SCALE GENOMIC DNA]</scope>
    <source>
        <strain evidence="9 10">CBS 89968</strain>
    </source>
</reference>
<name>A0A0D1YS31_9EURO</name>
<dbReference type="GO" id="GO:0015171">
    <property type="term" value="F:amino acid transmembrane transporter activity"/>
    <property type="evidence" value="ECO:0007669"/>
    <property type="project" value="TreeGrafter"/>
</dbReference>
<feature type="transmembrane region" description="Helical" evidence="7">
    <location>
        <begin position="463"/>
        <end position="481"/>
    </location>
</feature>
<feature type="transmembrane region" description="Helical" evidence="7">
    <location>
        <begin position="289"/>
        <end position="308"/>
    </location>
</feature>
<comment type="subcellular location">
    <subcellularLocation>
        <location evidence="1">Membrane</location>
        <topology evidence="1">Multi-pass membrane protein</topology>
    </subcellularLocation>
</comment>
<evidence type="ECO:0000256" key="4">
    <source>
        <dbReference type="ARBA" id="ARBA00022970"/>
    </source>
</evidence>
<evidence type="ECO:0000313" key="9">
    <source>
        <dbReference type="EMBL" id="KIW18011.1"/>
    </source>
</evidence>
<keyword evidence="10" id="KW-1185">Reference proteome</keyword>
<evidence type="ECO:0000256" key="1">
    <source>
        <dbReference type="ARBA" id="ARBA00004141"/>
    </source>
</evidence>
<dbReference type="PANTHER" id="PTHR43341">
    <property type="entry name" value="AMINO ACID PERMEASE"/>
    <property type="match status" value="1"/>
</dbReference>
<proteinExistence type="predicted"/>
<dbReference type="HOGENOM" id="CLU_007946_12_1_1"/>
<dbReference type="OrthoDB" id="3900342at2759"/>
<dbReference type="InterPro" id="IPR050524">
    <property type="entry name" value="APC_YAT"/>
</dbReference>
<dbReference type="EMBL" id="KN847493">
    <property type="protein sequence ID" value="KIW18011.1"/>
    <property type="molecule type" value="Genomic_DNA"/>
</dbReference>
<keyword evidence="6 7" id="KW-0472">Membrane</keyword>
<feature type="transmembrane region" description="Helical" evidence="7">
    <location>
        <begin position="139"/>
        <end position="161"/>
    </location>
</feature>
<feature type="transmembrane region" description="Helical" evidence="7">
    <location>
        <begin position="239"/>
        <end position="262"/>
    </location>
</feature>
<keyword evidence="3 7" id="KW-0812">Transmembrane</keyword>
<evidence type="ECO:0000313" key="10">
    <source>
        <dbReference type="Proteomes" id="UP000053328"/>
    </source>
</evidence>
<accession>A0A0D1YS31</accession>
<keyword evidence="2" id="KW-0813">Transport</keyword>
<feature type="transmembrane region" description="Helical" evidence="7">
    <location>
        <begin position="426"/>
        <end position="443"/>
    </location>
</feature>
<feature type="transmembrane region" description="Helical" evidence="7">
    <location>
        <begin position="387"/>
        <end position="406"/>
    </location>
</feature>
<keyword evidence="4" id="KW-0029">Amino-acid transport</keyword>
<dbReference type="AlphaFoldDB" id="A0A0D1YS31"/>
<dbReference type="Gene3D" id="1.20.1740.10">
    <property type="entry name" value="Amino acid/polyamine transporter I"/>
    <property type="match status" value="1"/>
</dbReference>
<keyword evidence="5 7" id="KW-1133">Transmembrane helix</keyword>
<evidence type="ECO:0000256" key="5">
    <source>
        <dbReference type="ARBA" id="ARBA00022989"/>
    </source>
</evidence>
<gene>
    <name evidence="9" type="ORF">PV08_02298</name>
</gene>
<dbReference type="PANTHER" id="PTHR43341:SF18">
    <property type="entry name" value="AMINO ACID PERMEASE_ SLC12A DOMAIN-CONTAINING PROTEIN"/>
    <property type="match status" value="1"/>
</dbReference>
<evidence type="ECO:0000256" key="7">
    <source>
        <dbReference type="SAM" id="Phobius"/>
    </source>
</evidence>
<sequence>MAETKTQYAGKAEGDMESTLAMTTTSCRGDLADLPGGLDESVLTEVKELKQGLKQRHIQMIALAGTIGTGLFLGSGRAIAHAGPLGAFLGYAIIGMAAASVVLAVGEMGTLVPLSGGIVRYSEYFVDPALAFANGWNEVYGYLVSIPSELVAVAVLVEFWTTSVSNAVWITIFGLLMLGTAFLFVRVYGEIEFFFSTLKILLIIGVNIMALVITCGGGPSGESIGFRYWKHPGPFVQYLGISGSLGRFLGFWTVMSNALYAFSGIENITLPAAETQNPRQAIPKATKRIFWRILIFYIISIFMVGLVVSSDDPRLLTGSANAARSPFVIAAKDAGIKVVPSIINAVVLTSAWSSGNANILGGPRILFALAKHGHAPAFFTRLNRFGVPYIAISLFGIFMCLGYMSLSSGASTAFTWLQDLVSVSTLVNWMTICITYLRFYYACKAQNIDRHTKLPWAAPFQPYSTWASLGMFIIIYLTGGYKTFMRGRWDTETFISSYLNLPVVIVLYFAYKYIKGTKLVPLAESPIRGFILLAEANPEPVPKPKRGIQKFNILWG</sequence>
<dbReference type="PIRSF" id="PIRSF006060">
    <property type="entry name" value="AA_transporter"/>
    <property type="match status" value="1"/>
</dbReference>
<dbReference type="VEuPathDB" id="FungiDB:PV08_02298"/>
<dbReference type="STRING" id="91928.A0A0D1YS31"/>
<protein>
    <recommendedName>
        <fullName evidence="8">Amino acid permease/ SLC12A domain-containing protein</fullName>
    </recommendedName>
</protein>
<evidence type="ECO:0000256" key="3">
    <source>
        <dbReference type="ARBA" id="ARBA00022692"/>
    </source>
</evidence>
<evidence type="ECO:0000256" key="6">
    <source>
        <dbReference type="ARBA" id="ARBA00023136"/>
    </source>
</evidence>
<feature type="domain" description="Amino acid permease/ SLC12A" evidence="8">
    <location>
        <begin position="57"/>
        <end position="518"/>
    </location>
</feature>
<organism evidence="9 10">
    <name type="scientific">Exophiala spinifera</name>
    <dbReference type="NCBI Taxonomy" id="91928"/>
    <lineage>
        <taxon>Eukaryota</taxon>
        <taxon>Fungi</taxon>
        <taxon>Dikarya</taxon>
        <taxon>Ascomycota</taxon>
        <taxon>Pezizomycotina</taxon>
        <taxon>Eurotiomycetes</taxon>
        <taxon>Chaetothyriomycetidae</taxon>
        <taxon>Chaetothyriales</taxon>
        <taxon>Herpotrichiellaceae</taxon>
        <taxon>Exophiala</taxon>
    </lineage>
</organism>
<dbReference type="InterPro" id="IPR004841">
    <property type="entry name" value="AA-permease/SLC12A_dom"/>
</dbReference>
<feature type="transmembrane region" description="Helical" evidence="7">
    <location>
        <begin position="167"/>
        <end position="188"/>
    </location>
</feature>
<feature type="transmembrane region" description="Helical" evidence="7">
    <location>
        <begin position="493"/>
        <end position="511"/>
    </location>
</feature>
<dbReference type="Pfam" id="PF00324">
    <property type="entry name" value="AA_permease"/>
    <property type="match status" value="1"/>
</dbReference>
<dbReference type="RefSeq" id="XP_016238227.1">
    <property type="nucleotide sequence ID" value="XM_016376657.1"/>
</dbReference>
<dbReference type="Proteomes" id="UP000053328">
    <property type="component" value="Unassembled WGS sequence"/>
</dbReference>